<comment type="subcellular location">
    <subcellularLocation>
        <location evidence="1">Cell membrane</location>
        <topology evidence="1">Multi-pass membrane protein</topology>
    </subcellularLocation>
</comment>
<evidence type="ECO:0000259" key="7">
    <source>
        <dbReference type="Pfam" id="PF03772"/>
    </source>
</evidence>
<feature type="domain" description="DUF4131" evidence="8">
    <location>
        <begin position="14"/>
        <end position="179"/>
    </location>
</feature>
<keyword evidence="4 6" id="KW-1133">Transmembrane helix</keyword>
<feature type="transmembrane region" description="Helical" evidence="6">
    <location>
        <begin position="321"/>
        <end position="340"/>
    </location>
</feature>
<feature type="transmembrane region" description="Helical" evidence="6">
    <location>
        <begin position="237"/>
        <end position="263"/>
    </location>
</feature>
<sequence length="660" mass="74889">MLSGVIAGFYIKPPADLAFVFLGIALLLFLIFYYRAKKQLFEDHFFGMVVWIMFFVLGLFTATIHLPQNQTGHYLNQISAEGVSEKAVLQVRIREVLKPDLFNDKFIAEVELANSKPSHGKILVLNPKDSGEAEFSVGDRMIIASELRKIPSPLNPHQFDYSRFMGIRGIERQLSLQNASFRRLNPQKGLLSEADRMRQNISRDLQANGFKKEELSIIQALLLGQKQDISAETYNNYAAAGAIHILAVSGLHVGILLLILNRIFSPFDRSKKGKVVKAFLIILLLWVFAVLAGLSPSVVRAVTMFSFLSIGMQLKRRSSSVNSLFLSLMLLVLIHPQWIYEVGFQLSYAAVLSILLIQPLLYSLWNPQNRLLKYLWQLLSTTIAAQAGVLPLSLFYFHQFPGLFFLSNLLILPFLGLILGTGILVIILASLNLLPELLTSIFSGVIRLLNSFVAEIAKQEKFLFSDIPFSFSQVWIFYLLLLLLILLAYSFTFRKLVVVLITIILVQLVFLSEPSKADEKLLVFHRSGKTIIGQQFQQKLKLYNNSEEIRQLPLIKNYKVGAEIEETEILPSRNIFSIKDDYLLVIDSTGIFPPKANPRYLLLSGSPKINLERVIDELNPEWIVADGNNYRFLIDKWRQTAEKKEIPFHHTGEKGAFKIE</sequence>
<gene>
    <name evidence="9" type="ORF">SAMN04488034_101907</name>
</gene>
<evidence type="ECO:0000256" key="5">
    <source>
        <dbReference type="ARBA" id="ARBA00023136"/>
    </source>
</evidence>
<keyword evidence="2" id="KW-1003">Cell membrane</keyword>
<dbReference type="Proteomes" id="UP000199448">
    <property type="component" value="Unassembled WGS sequence"/>
</dbReference>
<dbReference type="AlphaFoldDB" id="A0A1H5JYI6"/>
<keyword evidence="3 6" id="KW-0812">Transmembrane</keyword>
<feature type="domain" description="ComEC/Rec2-related protein" evidence="7">
    <location>
        <begin position="221"/>
        <end position="489"/>
    </location>
</feature>
<evidence type="ECO:0000313" key="10">
    <source>
        <dbReference type="Proteomes" id="UP000199448"/>
    </source>
</evidence>
<feature type="transmembrane region" description="Helical" evidence="6">
    <location>
        <begin position="275"/>
        <end position="292"/>
    </location>
</feature>
<evidence type="ECO:0000256" key="1">
    <source>
        <dbReference type="ARBA" id="ARBA00004651"/>
    </source>
</evidence>
<reference evidence="9 10" key="1">
    <citation type="submission" date="2016-10" db="EMBL/GenBank/DDBJ databases">
        <authorList>
            <person name="de Groot N.N."/>
        </authorList>
    </citation>
    <scope>NUCLEOTIDE SEQUENCE [LARGE SCALE GENOMIC DNA]</scope>
    <source>
        <strain evidence="9 10">DSM 23553</strain>
    </source>
</reference>
<accession>A0A1H5JYI6</accession>
<dbReference type="GO" id="GO:0005886">
    <property type="term" value="C:plasma membrane"/>
    <property type="evidence" value="ECO:0007669"/>
    <property type="project" value="UniProtKB-SubCell"/>
</dbReference>
<dbReference type="Pfam" id="PF03772">
    <property type="entry name" value="Competence"/>
    <property type="match status" value="1"/>
</dbReference>
<dbReference type="STRING" id="390640.SAMN04488034_101907"/>
<protein>
    <submittedName>
        <fullName evidence="9">Competence protein ComEC</fullName>
    </submittedName>
</protein>
<feature type="transmembrane region" description="Helical" evidence="6">
    <location>
        <begin position="496"/>
        <end position="512"/>
    </location>
</feature>
<feature type="transmembrane region" description="Helical" evidence="6">
    <location>
        <begin position="46"/>
        <end position="66"/>
    </location>
</feature>
<feature type="transmembrane region" description="Helical" evidence="6">
    <location>
        <begin position="346"/>
        <end position="365"/>
    </location>
</feature>
<name>A0A1H5JYI6_9FLAO</name>
<evidence type="ECO:0000256" key="3">
    <source>
        <dbReference type="ARBA" id="ARBA00022692"/>
    </source>
</evidence>
<evidence type="ECO:0000313" key="9">
    <source>
        <dbReference type="EMBL" id="SEE57480.1"/>
    </source>
</evidence>
<evidence type="ECO:0000256" key="2">
    <source>
        <dbReference type="ARBA" id="ARBA00022475"/>
    </source>
</evidence>
<dbReference type="InterPro" id="IPR025405">
    <property type="entry name" value="DUF4131"/>
</dbReference>
<dbReference type="NCBIfam" id="TIGR00360">
    <property type="entry name" value="ComEC_N-term"/>
    <property type="match status" value="1"/>
</dbReference>
<evidence type="ECO:0000256" key="6">
    <source>
        <dbReference type="SAM" id="Phobius"/>
    </source>
</evidence>
<dbReference type="EMBL" id="FNUG01000001">
    <property type="protein sequence ID" value="SEE57480.1"/>
    <property type="molecule type" value="Genomic_DNA"/>
</dbReference>
<keyword evidence="10" id="KW-1185">Reference proteome</keyword>
<feature type="transmembrane region" description="Helical" evidence="6">
    <location>
        <begin position="403"/>
        <end position="430"/>
    </location>
</feature>
<feature type="transmembrane region" description="Helical" evidence="6">
    <location>
        <begin position="374"/>
        <end position="397"/>
    </location>
</feature>
<feature type="transmembrane region" description="Helical" evidence="6">
    <location>
        <begin position="17"/>
        <end position="34"/>
    </location>
</feature>
<dbReference type="PANTHER" id="PTHR30619:SF1">
    <property type="entry name" value="RECOMBINATION PROTEIN 2"/>
    <property type="match status" value="1"/>
</dbReference>
<proteinExistence type="predicted"/>
<dbReference type="Pfam" id="PF13567">
    <property type="entry name" value="DUF4131"/>
    <property type="match status" value="1"/>
</dbReference>
<dbReference type="PANTHER" id="PTHR30619">
    <property type="entry name" value="DNA INTERNALIZATION/COMPETENCE PROTEIN COMEC/REC2"/>
    <property type="match status" value="1"/>
</dbReference>
<organism evidence="9 10">
    <name type="scientific">Salinimicrobium catena</name>
    <dbReference type="NCBI Taxonomy" id="390640"/>
    <lineage>
        <taxon>Bacteria</taxon>
        <taxon>Pseudomonadati</taxon>
        <taxon>Bacteroidota</taxon>
        <taxon>Flavobacteriia</taxon>
        <taxon>Flavobacteriales</taxon>
        <taxon>Flavobacteriaceae</taxon>
        <taxon>Salinimicrobium</taxon>
    </lineage>
</organism>
<feature type="transmembrane region" description="Helical" evidence="6">
    <location>
        <begin position="469"/>
        <end position="489"/>
    </location>
</feature>
<evidence type="ECO:0000256" key="4">
    <source>
        <dbReference type="ARBA" id="ARBA00022989"/>
    </source>
</evidence>
<dbReference type="InterPro" id="IPR052159">
    <property type="entry name" value="Competence_DNA_uptake"/>
</dbReference>
<dbReference type="InterPro" id="IPR004477">
    <property type="entry name" value="ComEC_N"/>
</dbReference>
<evidence type="ECO:0000259" key="8">
    <source>
        <dbReference type="Pfam" id="PF13567"/>
    </source>
</evidence>
<keyword evidence="5 6" id="KW-0472">Membrane</keyword>